<dbReference type="RefSeq" id="XP_032812305.1">
    <property type="nucleotide sequence ID" value="XM_032956414.1"/>
</dbReference>
<dbReference type="Gene3D" id="3.30.2410.10">
    <property type="entry name" value="Hect, E3 ligase catalytic domain"/>
    <property type="match status" value="1"/>
</dbReference>
<feature type="region of interest" description="Disordered" evidence="4">
    <location>
        <begin position="46"/>
        <end position="88"/>
    </location>
</feature>
<dbReference type="KEGG" id="pmrn:116943516"/>
<dbReference type="Gene3D" id="3.90.1750.10">
    <property type="entry name" value="Hect, E3 ligase catalytic domains"/>
    <property type="match status" value="1"/>
</dbReference>
<organism evidence="6 8">
    <name type="scientific">Petromyzon marinus</name>
    <name type="common">Sea lamprey</name>
    <dbReference type="NCBI Taxonomy" id="7757"/>
    <lineage>
        <taxon>Eukaryota</taxon>
        <taxon>Metazoa</taxon>
        <taxon>Chordata</taxon>
        <taxon>Craniata</taxon>
        <taxon>Vertebrata</taxon>
        <taxon>Cyclostomata</taxon>
        <taxon>Hyperoartia</taxon>
        <taxon>Petromyzontiformes</taxon>
        <taxon>Petromyzontidae</taxon>
        <taxon>Petromyzon</taxon>
    </lineage>
</organism>
<keyword evidence="1" id="KW-0808">Transferase</keyword>
<dbReference type="PANTHER" id="PTHR46654:SF1">
    <property type="entry name" value="E3 UBIQUITIN-PROTEIN LIGASE HECTD3"/>
    <property type="match status" value="1"/>
</dbReference>
<accession>A0AAJ7T6T8</accession>
<evidence type="ECO:0000313" key="8">
    <source>
        <dbReference type="RefSeq" id="XP_032812305.1"/>
    </source>
</evidence>
<sequence length="839" mass="94157">MLSGRVRVRLARIRCVLESVRCFRDGLPLPEPLCYVPREVAYMSVHQGDSAGPPDSKGPQPSSPLPGDGVWDRPGPSSQAPATPPPRMVVPLALSEGALVRASGEQYCDGTGAWAKVLQPELRKLGCPSDMEEGWVLLYRPDDHRMAFVPVPHGKSNDSKDNEQSSWKRAVDASYCLQQGCRPPLAVCDSAAVEKMRLAPKGWNLQCDEDLAQFLLSFSKKESENLDNAKLYVKKIDASHKPSKNSVKNITDDDPATYWATDNSEAWLCLHMKPGAIIQKMFLRHLTNDDNRVGQVTVLGGQTMDSLKEVNHVVIANDARDVCLLANACVHYPLVKIHLQSGSRFNNIQINTLQMKCSFIPLPPMSLSAFEPPKLALFPRLARFSPDFLCQRSIAIYRFVNLFEEVMPYVLPSWEYSNGSFSDFQSVKNLLALSSERDMFIDSALTRNLPLSTTSTTAHITVDRTAALRHRKNPHADPHYRNSVVAQVYRALQEYEQKEFLDYRWKPSESQWWSCDFTLEGMNDAGGGQRECLSDIAEELCPSDPYCPVPVPFFLRMLGRSTGGQESCVYVPNPDCRDLYMFTWIGKIMGAALRGANILILCLPALVWKQLVGETVTWSDFRSVDETLARSLRSLEEAADEAAFAQLFGEELTYATTLSSGRTVELVPGGVWVRVHYGDRLRYARLVQEARLCESRQQVEAIRKGIFSVVPQHIVNLLTWQEMERIVSGEAEITMDVLKRSITSVMDNGEARMKCLFEALSNFSNEDRRLFLRFVTGRSRPPITIQVMQSSSNKSDVLPETSLCSNTLILPNYSSAKVCEEKLHFAMYNCTTVDRDADH</sequence>
<evidence type="ECO:0000313" key="6">
    <source>
        <dbReference type="Proteomes" id="UP001318040"/>
    </source>
</evidence>
<name>A0AAJ7T6T8_PETMA</name>
<protein>
    <submittedName>
        <fullName evidence="7 8">E3 ubiquitin-protein ligase HECTD3</fullName>
    </submittedName>
</protein>
<evidence type="ECO:0000256" key="1">
    <source>
        <dbReference type="ARBA" id="ARBA00022679"/>
    </source>
</evidence>
<keyword evidence="2 3" id="KW-0833">Ubl conjugation pathway</keyword>
<dbReference type="SMART" id="SM00119">
    <property type="entry name" value="HECTc"/>
    <property type="match status" value="1"/>
</dbReference>
<evidence type="ECO:0000313" key="7">
    <source>
        <dbReference type="RefSeq" id="XP_032812304.1"/>
    </source>
</evidence>
<evidence type="ECO:0000256" key="4">
    <source>
        <dbReference type="SAM" id="MobiDB-lite"/>
    </source>
</evidence>
<dbReference type="PROSITE" id="PS50237">
    <property type="entry name" value="HECT"/>
    <property type="match status" value="1"/>
</dbReference>
<keyword evidence="6" id="KW-1185">Reference proteome</keyword>
<dbReference type="AlphaFoldDB" id="A0AAJ7T6T8"/>
<dbReference type="InterPro" id="IPR008979">
    <property type="entry name" value="Galactose-bd-like_sf"/>
</dbReference>
<dbReference type="SUPFAM" id="SSF56204">
    <property type="entry name" value="Hect, E3 ligase catalytic domain"/>
    <property type="match status" value="1"/>
</dbReference>
<dbReference type="InterPro" id="IPR035983">
    <property type="entry name" value="Hect_E3_ubiquitin_ligase"/>
</dbReference>
<evidence type="ECO:0000256" key="3">
    <source>
        <dbReference type="PROSITE-ProRule" id="PRU00104"/>
    </source>
</evidence>
<evidence type="ECO:0000313" key="9">
    <source>
        <dbReference type="RefSeq" id="XP_032812306.1"/>
    </source>
</evidence>
<proteinExistence type="predicted"/>
<feature type="domain" description="HECT" evidence="5">
    <location>
        <begin position="517"/>
        <end position="827"/>
    </location>
</feature>
<dbReference type="InterPro" id="IPR042469">
    <property type="entry name" value="HECTD3"/>
</dbReference>
<gene>
    <name evidence="7 8 9" type="primary">HECTD3</name>
</gene>
<reference evidence="7 8" key="1">
    <citation type="submission" date="2025-04" db="UniProtKB">
        <authorList>
            <consortium name="RefSeq"/>
        </authorList>
    </citation>
    <scope>IDENTIFICATION</scope>
    <source>
        <tissue evidence="7 8">Sperm</tissue>
    </source>
</reference>
<dbReference type="Gene3D" id="3.30.2160.10">
    <property type="entry name" value="Hect, E3 ligase catalytic domain"/>
    <property type="match status" value="1"/>
</dbReference>
<evidence type="ECO:0000256" key="2">
    <source>
        <dbReference type="ARBA" id="ARBA00022786"/>
    </source>
</evidence>
<dbReference type="RefSeq" id="XP_032812306.1">
    <property type="nucleotide sequence ID" value="XM_032956415.1"/>
</dbReference>
<dbReference type="GO" id="GO:0004842">
    <property type="term" value="F:ubiquitin-protein transferase activity"/>
    <property type="evidence" value="ECO:0007669"/>
    <property type="project" value="InterPro"/>
</dbReference>
<dbReference type="SUPFAM" id="SSF49785">
    <property type="entry name" value="Galactose-binding domain-like"/>
    <property type="match status" value="1"/>
</dbReference>
<dbReference type="CTD" id="79654"/>
<dbReference type="InterPro" id="IPR000569">
    <property type="entry name" value="HECT_dom"/>
</dbReference>
<dbReference type="GeneID" id="116943516"/>
<dbReference type="GO" id="GO:0043161">
    <property type="term" value="P:proteasome-mediated ubiquitin-dependent protein catabolic process"/>
    <property type="evidence" value="ECO:0007669"/>
    <property type="project" value="TreeGrafter"/>
</dbReference>
<dbReference type="Proteomes" id="UP001318040">
    <property type="component" value="Chromosome 18"/>
</dbReference>
<dbReference type="RefSeq" id="XP_032812304.1">
    <property type="nucleotide sequence ID" value="XM_032956413.1"/>
</dbReference>
<dbReference type="PANTHER" id="PTHR46654">
    <property type="entry name" value="E3 UBIQUITIN-PROTEIN LIGASE HECTD3"/>
    <property type="match status" value="1"/>
</dbReference>
<evidence type="ECO:0000259" key="5">
    <source>
        <dbReference type="PROSITE" id="PS50237"/>
    </source>
</evidence>
<dbReference type="Gene3D" id="2.60.120.260">
    <property type="entry name" value="Galactose-binding domain-like"/>
    <property type="match status" value="1"/>
</dbReference>
<feature type="active site" description="Glycyl thioester intermediate" evidence="3">
    <location>
        <position position="804"/>
    </location>
</feature>
<dbReference type="Pfam" id="PF00632">
    <property type="entry name" value="HECT"/>
    <property type="match status" value="1"/>
</dbReference>